<evidence type="ECO:0000259" key="1">
    <source>
        <dbReference type="Pfam" id="PF13478"/>
    </source>
</evidence>
<dbReference type="RefSeq" id="WP_054289690.1">
    <property type="nucleotide sequence ID" value="NZ_CP012752.1"/>
</dbReference>
<dbReference type="Gene3D" id="3.40.50.720">
    <property type="entry name" value="NAD(P)-binding Rossmann-like Domain"/>
    <property type="match status" value="1"/>
</dbReference>
<dbReference type="PANTHER" id="PTHR30388:SF6">
    <property type="entry name" value="XANTHINE DEHYDROGENASE SUBUNIT A-RELATED"/>
    <property type="match status" value="1"/>
</dbReference>
<reference evidence="2 3" key="1">
    <citation type="submission" date="2015-07" db="EMBL/GenBank/DDBJ databases">
        <title>Genome sequencing of Kibdelosporangium phytohabitans.</title>
        <authorList>
            <person name="Qin S."/>
            <person name="Xing K."/>
        </authorList>
    </citation>
    <scope>NUCLEOTIDE SEQUENCE [LARGE SCALE GENOMIC DNA]</scope>
    <source>
        <strain evidence="2 3">KLBMP1111</strain>
    </source>
</reference>
<feature type="domain" description="XdhC Rossmann" evidence="1">
    <location>
        <begin position="101"/>
        <end position="166"/>
    </location>
</feature>
<dbReference type="STRING" id="860235.AOZ06_13455"/>
<dbReference type="EMBL" id="CP012752">
    <property type="protein sequence ID" value="ALG07780.1"/>
    <property type="molecule type" value="Genomic_DNA"/>
</dbReference>
<protein>
    <submittedName>
        <fullName evidence="2">Xanthine dehydrogenase</fullName>
    </submittedName>
</protein>
<evidence type="ECO:0000313" key="2">
    <source>
        <dbReference type="EMBL" id="ALG07780.1"/>
    </source>
</evidence>
<dbReference type="Pfam" id="PF13478">
    <property type="entry name" value="XdhC_C"/>
    <property type="match status" value="1"/>
</dbReference>
<keyword evidence="3" id="KW-1185">Reference proteome</keyword>
<sequence>MTDPSCDVAHGEAVPEVEHRGLVAVFDTPVVRHLVRYARDLGYSAVVYEPSGTLPELDGAYDVVVTDHHREELGTVLRDVLAYPVRWVGVMGNPRHEELGTVLRDVLAYPVRWVGVMGNPRHEGPHVAALKALGVPDEQIARVHRPVGLDIGSRTPPEIAIATIAGLVADRNGRPGGFEF</sequence>
<name>A0A0N9HZW8_9PSEU</name>
<dbReference type="InterPro" id="IPR027051">
    <property type="entry name" value="XdhC_Rossmann_dom"/>
</dbReference>
<dbReference type="KEGG" id="kphy:AOZ06_13455"/>
<dbReference type="AlphaFoldDB" id="A0A0N9HZW8"/>
<dbReference type="InterPro" id="IPR052698">
    <property type="entry name" value="MoCofactor_Util/Proc"/>
</dbReference>
<dbReference type="PANTHER" id="PTHR30388">
    <property type="entry name" value="ALDEHYDE OXIDOREDUCTASE MOLYBDENUM COFACTOR ASSEMBLY PROTEIN"/>
    <property type="match status" value="1"/>
</dbReference>
<gene>
    <name evidence="2" type="ORF">AOZ06_13455</name>
</gene>
<proteinExistence type="predicted"/>
<organism evidence="2 3">
    <name type="scientific">Kibdelosporangium phytohabitans</name>
    <dbReference type="NCBI Taxonomy" id="860235"/>
    <lineage>
        <taxon>Bacteria</taxon>
        <taxon>Bacillati</taxon>
        <taxon>Actinomycetota</taxon>
        <taxon>Actinomycetes</taxon>
        <taxon>Pseudonocardiales</taxon>
        <taxon>Pseudonocardiaceae</taxon>
        <taxon>Kibdelosporangium</taxon>
    </lineage>
</organism>
<dbReference type="OrthoDB" id="5242066at2"/>
<dbReference type="Proteomes" id="UP000063699">
    <property type="component" value="Chromosome"/>
</dbReference>
<accession>A0A0N9HZW8</accession>
<evidence type="ECO:0000313" key="3">
    <source>
        <dbReference type="Proteomes" id="UP000063699"/>
    </source>
</evidence>